<evidence type="ECO:0000256" key="1">
    <source>
        <dbReference type="ARBA" id="ARBA00004651"/>
    </source>
</evidence>
<dbReference type="Pfam" id="PF02705">
    <property type="entry name" value="K_trans"/>
    <property type="match status" value="1"/>
</dbReference>
<protein>
    <recommendedName>
        <fullName evidence="3">K+ potassium transporter integral membrane domain-containing protein</fullName>
    </recommendedName>
</protein>
<keyword evidence="5" id="KW-1185">Reference proteome</keyword>
<evidence type="ECO:0000259" key="3">
    <source>
        <dbReference type="Pfam" id="PF02705"/>
    </source>
</evidence>
<dbReference type="InterPro" id="IPR003855">
    <property type="entry name" value="K+_transporter"/>
</dbReference>
<comment type="subcellular location">
    <subcellularLocation>
        <location evidence="1">Cell membrane</location>
        <topology evidence="1">Multi-pass membrane protein</topology>
    </subcellularLocation>
</comment>
<dbReference type="PANTHER" id="PTHR30540:SF99">
    <property type="entry name" value="POTASSIUM TRANSPORTER"/>
    <property type="match status" value="1"/>
</dbReference>
<dbReference type="PANTHER" id="PTHR30540">
    <property type="entry name" value="OSMOTIC STRESS POTASSIUM TRANSPORTER"/>
    <property type="match status" value="1"/>
</dbReference>
<feature type="domain" description="K+ potassium transporter integral membrane" evidence="3">
    <location>
        <begin position="69"/>
        <end position="115"/>
    </location>
</feature>
<evidence type="ECO:0000256" key="2">
    <source>
        <dbReference type="ARBA" id="ARBA00008440"/>
    </source>
</evidence>
<reference evidence="4 5" key="1">
    <citation type="journal article" date="2024" name="G3 (Bethesda)">
        <title>Genome assembly of Hibiscus sabdariffa L. provides insights into metabolisms of medicinal natural products.</title>
        <authorList>
            <person name="Kim T."/>
        </authorList>
    </citation>
    <scope>NUCLEOTIDE SEQUENCE [LARGE SCALE GENOMIC DNA]</scope>
    <source>
        <strain evidence="4">TK-2024</strain>
        <tissue evidence="4">Old leaves</tissue>
    </source>
</reference>
<name>A0ABR2TDT5_9ROSI</name>
<gene>
    <name evidence="4" type="ORF">V6N11_077576</name>
</gene>
<comment type="similarity">
    <text evidence="2">Belongs to the HAK/KUP transporter (TC 2.A.72.3) family.</text>
</comment>
<proteinExistence type="inferred from homology"/>
<accession>A0ABR2TDT5</accession>
<evidence type="ECO:0000313" key="4">
    <source>
        <dbReference type="EMBL" id="KAK9035537.1"/>
    </source>
</evidence>
<dbReference type="InterPro" id="IPR053951">
    <property type="entry name" value="K_trans_N"/>
</dbReference>
<organism evidence="4 5">
    <name type="scientific">Hibiscus sabdariffa</name>
    <name type="common">roselle</name>
    <dbReference type="NCBI Taxonomy" id="183260"/>
    <lineage>
        <taxon>Eukaryota</taxon>
        <taxon>Viridiplantae</taxon>
        <taxon>Streptophyta</taxon>
        <taxon>Embryophyta</taxon>
        <taxon>Tracheophyta</taxon>
        <taxon>Spermatophyta</taxon>
        <taxon>Magnoliopsida</taxon>
        <taxon>eudicotyledons</taxon>
        <taxon>Gunneridae</taxon>
        <taxon>Pentapetalae</taxon>
        <taxon>rosids</taxon>
        <taxon>malvids</taxon>
        <taxon>Malvales</taxon>
        <taxon>Malvaceae</taxon>
        <taxon>Malvoideae</taxon>
        <taxon>Hibiscus</taxon>
    </lineage>
</organism>
<comment type="caution">
    <text evidence="4">The sequence shown here is derived from an EMBL/GenBank/DDBJ whole genome shotgun (WGS) entry which is preliminary data.</text>
</comment>
<sequence length="159" mass="17340">MAMSSTTAEEESHIRVDLPMSGDKHDGNILSRLGELFGSKELISIKAAPHNGGHGSGSKDTEWWVVLNLAFQSIGVVYGDIGTSPLYVSNGIKHRDDVLGVLSLVFYTLTLLSSAQQIPRRSLHLHRRLPQTLNLVRRPSSPSPCPVCELASEISLKNL</sequence>
<dbReference type="Proteomes" id="UP001396334">
    <property type="component" value="Unassembled WGS sequence"/>
</dbReference>
<dbReference type="EMBL" id="JBBPBN010000006">
    <property type="protein sequence ID" value="KAK9035537.1"/>
    <property type="molecule type" value="Genomic_DNA"/>
</dbReference>
<evidence type="ECO:0000313" key="5">
    <source>
        <dbReference type="Proteomes" id="UP001396334"/>
    </source>
</evidence>